<feature type="domain" description="Malonyl-CoA:ACP transacylase (MAT)" evidence="3">
    <location>
        <begin position="242"/>
        <end position="543"/>
    </location>
</feature>
<dbReference type="Proteomes" id="UP001472866">
    <property type="component" value="Chromosome 15"/>
</dbReference>
<evidence type="ECO:0000256" key="1">
    <source>
        <dbReference type="PROSITE-ProRule" id="PRU00023"/>
    </source>
</evidence>
<feature type="repeat" description="ANK" evidence="1">
    <location>
        <begin position="83"/>
        <end position="119"/>
    </location>
</feature>
<dbReference type="SMART" id="SM00248">
    <property type="entry name" value="ANK"/>
    <property type="match status" value="2"/>
</dbReference>
<dbReference type="PANTHER" id="PTHR47170:SF2">
    <property type="entry name" value="MALONYL-COA:ACP TRANSACYLASE (MAT) DOMAIN-CONTAINING PROTEIN"/>
    <property type="match status" value="1"/>
</dbReference>
<dbReference type="PANTHER" id="PTHR47170">
    <property type="entry name" value="MALONYL-COA ACP TRANSACYLASE, ACP-BINDING"/>
    <property type="match status" value="1"/>
</dbReference>
<dbReference type="InterPro" id="IPR016035">
    <property type="entry name" value="Acyl_Trfase/lysoPLipase"/>
</dbReference>
<feature type="repeat" description="ANK" evidence="1">
    <location>
        <begin position="50"/>
        <end position="82"/>
    </location>
</feature>
<evidence type="ECO:0000259" key="3">
    <source>
        <dbReference type="SMART" id="SM00827"/>
    </source>
</evidence>
<evidence type="ECO:0000313" key="4">
    <source>
        <dbReference type="EMBL" id="WZN66378.1"/>
    </source>
</evidence>
<dbReference type="SUPFAM" id="SSF55048">
    <property type="entry name" value="Probable ACP-binding domain of malonyl-CoA ACP transacylase"/>
    <property type="match status" value="1"/>
</dbReference>
<keyword evidence="5" id="KW-1185">Reference proteome</keyword>
<dbReference type="AlphaFoldDB" id="A0AAX4PK29"/>
<dbReference type="Gene3D" id="1.25.40.20">
    <property type="entry name" value="Ankyrin repeat-containing domain"/>
    <property type="match status" value="1"/>
</dbReference>
<dbReference type="InterPro" id="IPR052760">
    <property type="entry name" value="Mitochondrial_malonyltrans"/>
</dbReference>
<dbReference type="PROSITE" id="PS50297">
    <property type="entry name" value="ANK_REP_REGION"/>
    <property type="match status" value="1"/>
</dbReference>
<dbReference type="Pfam" id="PF00698">
    <property type="entry name" value="Acyl_transf_1"/>
    <property type="match status" value="1"/>
</dbReference>
<dbReference type="EMBL" id="CP151515">
    <property type="protein sequence ID" value="WZN66378.1"/>
    <property type="molecule type" value="Genomic_DNA"/>
</dbReference>
<feature type="region of interest" description="Disordered" evidence="2">
    <location>
        <begin position="195"/>
        <end position="217"/>
    </location>
</feature>
<dbReference type="InterPro" id="IPR001227">
    <property type="entry name" value="Ac_transferase_dom_sf"/>
</dbReference>
<dbReference type="Pfam" id="PF12796">
    <property type="entry name" value="Ank_2"/>
    <property type="match status" value="1"/>
</dbReference>
<dbReference type="PROSITE" id="PS50088">
    <property type="entry name" value="ANK_REPEAT"/>
    <property type="match status" value="2"/>
</dbReference>
<dbReference type="InterPro" id="IPR002110">
    <property type="entry name" value="Ankyrin_rpt"/>
</dbReference>
<dbReference type="SUPFAM" id="SSF48403">
    <property type="entry name" value="Ankyrin repeat"/>
    <property type="match status" value="1"/>
</dbReference>
<dbReference type="GO" id="GO:0016740">
    <property type="term" value="F:transferase activity"/>
    <property type="evidence" value="ECO:0007669"/>
    <property type="project" value="InterPro"/>
</dbReference>
<dbReference type="PROSITE" id="PS51257">
    <property type="entry name" value="PROKAR_LIPOPROTEIN"/>
    <property type="match status" value="1"/>
</dbReference>
<dbReference type="SUPFAM" id="SSF52151">
    <property type="entry name" value="FabD/lysophospholipase-like"/>
    <property type="match status" value="1"/>
</dbReference>
<feature type="compositionally biased region" description="Basic and acidic residues" evidence="2">
    <location>
        <begin position="195"/>
        <end position="215"/>
    </location>
</feature>
<evidence type="ECO:0000256" key="2">
    <source>
        <dbReference type="SAM" id="MobiDB-lite"/>
    </source>
</evidence>
<dbReference type="SMART" id="SM00827">
    <property type="entry name" value="PKS_AT"/>
    <property type="match status" value="1"/>
</dbReference>
<sequence>MPRDMTGTGRYPPTPQYPPFAFYSCIRLGDPEQLAKIMKSDPYFWTQDNGAGAPVHFATTYKQLDMLHHILNNGGEVNQRDKKGFTALHRAAYLSHFEGYLEIYEYLLSRGADPSIQSEDYDPYLNPGKKLPIEVAVDDETVRGKIKALEKKYKSTEKAAEPHEDIGDWWALYDYGLDSIKQWKKGYTHEYPEVMKRRKDEEDRKREKRERKEKQAAIAANPALAASLQPTSAAPNTPIAFMFPGQGSQAVGMAKDTLGIPRVKEMFDEAKEVLGYDLLDVCLNGPKSKLDNTVYAQPALFVCSMAAVEMFRQDNAKTVDTCACTAGLSLGEYTALVFAGVMTFKDALAVVKVRGESMAEAAAAGEPHGMLSIVGLADSAVEEICKQTRDHFKAQGDAAVVCQMANYLFPQGRVVSGHNKALDHLAKLATSKGALKAQRVAVSGAFHTPLMQSASDNLEKALAGVKLNKPRIPVYSNVTASPFPDDEAEIKKILMRQLVEPVQWESLIKSVISSGKTSLHELGPGQQIKAMVKRIDQQCWKKFTNARV</sequence>
<keyword evidence="1" id="KW-0040">ANK repeat</keyword>
<dbReference type="Gene3D" id="3.30.70.250">
    <property type="entry name" value="Malonyl-CoA ACP transacylase, ACP-binding"/>
    <property type="match status" value="1"/>
</dbReference>
<reference evidence="4 5" key="1">
    <citation type="submission" date="2024-03" db="EMBL/GenBank/DDBJ databases">
        <title>Complete genome sequence of the green alga Chloropicon roscoffensis RCC1871.</title>
        <authorList>
            <person name="Lemieux C."/>
            <person name="Pombert J.-F."/>
            <person name="Otis C."/>
            <person name="Turmel M."/>
        </authorList>
    </citation>
    <scope>NUCLEOTIDE SEQUENCE [LARGE SCALE GENOMIC DNA]</scope>
    <source>
        <strain evidence="4 5">RCC1871</strain>
    </source>
</reference>
<gene>
    <name evidence="4" type="ORF">HKI87_15g79430</name>
</gene>
<name>A0AAX4PK29_9CHLO</name>
<protein>
    <submittedName>
        <fullName evidence="4">Malonyl-CoA-acyl carrier protein transacylase</fullName>
    </submittedName>
</protein>
<organism evidence="4 5">
    <name type="scientific">Chloropicon roscoffensis</name>
    <dbReference type="NCBI Taxonomy" id="1461544"/>
    <lineage>
        <taxon>Eukaryota</taxon>
        <taxon>Viridiplantae</taxon>
        <taxon>Chlorophyta</taxon>
        <taxon>Chloropicophyceae</taxon>
        <taxon>Chloropicales</taxon>
        <taxon>Chloropicaceae</taxon>
        <taxon>Chloropicon</taxon>
    </lineage>
</organism>
<evidence type="ECO:0000313" key="5">
    <source>
        <dbReference type="Proteomes" id="UP001472866"/>
    </source>
</evidence>
<dbReference type="InterPro" id="IPR014043">
    <property type="entry name" value="Acyl_transferase_dom"/>
</dbReference>
<proteinExistence type="predicted"/>
<accession>A0AAX4PK29</accession>
<dbReference type="InterPro" id="IPR036770">
    <property type="entry name" value="Ankyrin_rpt-contain_sf"/>
</dbReference>
<dbReference type="Gene3D" id="3.40.366.10">
    <property type="entry name" value="Malonyl-Coenzyme A Acyl Carrier Protein, domain 2"/>
    <property type="match status" value="1"/>
</dbReference>
<dbReference type="InterPro" id="IPR016036">
    <property type="entry name" value="Malonyl_transacylase_ACP-bd"/>
</dbReference>